<proteinExistence type="predicted"/>
<reference evidence="2" key="1">
    <citation type="journal article" date="2016" name="Nat. Biotechnol.">
        <title>Sequencing wild and cultivated cassava and related species reveals extensive interspecific hybridization and genetic diversity.</title>
        <authorList>
            <person name="Bredeson J.V."/>
            <person name="Lyons J.B."/>
            <person name="Prochnik S.E."/>
            <person name="Wu G.A."/>
            <person name="Ha C.M."/>
            <person name="Edsinger-Gonzales E."/>
            <person name="Grimwood J."/>
            <person name="Schmutz J."/>
            <person name="Rabbi I.Y."/>
            <person name="Egesi C."/>
            <person name="Nauluvula P."/>
            <person name="Lebot V."/>
            <person name="Ndunguru J."/>
            <person name="Mkamilo G."/>
            <person name="Bart R.S."/>
            <person name="Setter T.L."/>
            <person name="Gleadow R.M."/>
            <person name="Kulakow P."/>
            <person name="Ferguson M.E."/>
            <person name="Rounsley S."/>
            <person name="Rokhsar D.S."/>
        </authorList>
    </citation>
    <scope>NUCLEOTIDE SEQUENCE [LARGE SCALE GENOMIC DNA]</scope>
    <source>
        <strain evidence="2">cv. AM560-2</strain>
    </source>
</reference>
<evidence type="ECO:0000313" key="1">
    <source>
        <dbReference type="EMBL" id="KAG8660887.1"/>
    </source>
</evidence>
<protein>
    <submittedName>
        <fullName evidence="1">Uncharacterized protein</fullName>
    </submittedName>
</protein>
<organism evidence="1 2">
    <name type="scientific">Manihot esculenta</name>
    <name type="common">Cassava</name>
    <name type="synonym">Jatropha manihot</name>
    <dbReference type="NCBI Taxonomy" id="3983"/>
    <lineage>
        <taxon>Eukaryota</taxon>
        <taxon>Viridiplantae</taxon>
        <taxon>Streptophyta</taxon>
        <taxon>Embryophyta</taxon>
        <taxon>Tracheophyta</taxon>
        <taxon>Spermatophyta</taxon>
        <taxon>Magnoliopsida</taxon>
        <taxon>eudicotyledons</taxon>
        <taxon>Gunneridae</taxon>
        <taxon>Pentapetalae</taxon>
        <taxon>rosids</taxon>
        <taxon>fabids</taxon>
        <taxon>Malpighiales</taxon>
        <taxon>Euphorbiaceae</taxon>
        <taxon>Crotonoideae</taxon>
        <taxon>Manihoteae</taxon>
        <taxon>Manihot</taxon>
    </lineage>
</organism>
<accession>A0ACB7I777</accession>
<evidence type="ECO:0000313" key="2">
    <source>
        <dbReference type="Proteomes" id="UP000091857"/>
    </source>
</evidence>
<sequence length="192" mass="22056">MANDDIGAKYKDLGFDEVFRIGYYKPKGNWHANHLCMMTSIVKQMWEEVTKFGFLKLFIELKSSDTEIEGRGPKNEYVVIGIDERDYSINDVGEENVIDVLISESPDQYECPETEIEVQMNEDNYEDSDGVHIPNEQHIEEQIDNESFAPNYETDDEESSEVMQKKFDFDNGLNVDNVNGLGVDGLYIDAEK</sequence>
<dbReference type="Proteomes" id="UP000091857">
    <property type="component" value="Chromosome 2"/>
</dbReference>
<name>A0ACB7I777_MANES</name>
<keyword evidence="2" id="KW-1185">Reference proteome</keyword>
<gene>
    <name evidence="1" type="ORF">MANES_02G205001v8</name>
</gene>
<dbReference type="EMBL" id="CM004388">
    <property type="protein sequence ID" value="KAG8660887.1"/>
    <property type="molecule type" value="Genomic_DNA"/>
</dbReference>
<comment type="caution">
    <text evidence="1">The sequence shown here is derived from an EMBL/GenBank/DDBJ whole genome shotgun (WGS) entry which is preliminary data.</text>
</comment>